<organism evidence="1 2">
    <name type="scientific">Vararia minispora EC-137</name>
    <dbReference type="NCBI Taxonomy" id="1314806"/>
    <lineage>
        <taxon>Eukaryota</taxon>
        <taxon>Fungi</taxon>
        <taxon>Dikarya</taxon>
        <taxon>Basidiomycota</taxon>
        <taxon>Agaricomycotina</taxon>
        <taxon>Agaricomycetes</taxon>
        <taxon>Russulales</taxon>
        <taxon>Lachnocladiaceae</taxon>
        <taxon>Vararia</taxon>
    </lineage>
</organism>
<comment type="caution">
    <text evidence="1">The sequence shown here is derived from an EMBL/GenBank/DDBJ whole genome shotgun (WGS) entry which is preliminary data.</text>
</comment>
<name>A0ACB8QE36_9AGAM</name>
<dbReference type="EMBL" id="MU273642">
    <property type="protein sequence ID" value="KAI0030054.1"/>
    <property type="molecule type" value="Genomic_DNA"/>
</dbReference>
<dbReference type="Proteomes" id="UP000814128">
    <property type="component" value="Unassembled WGS sequence"/>
</dbReference>
<accession>A0ACB8QE36</accession>
<evidence type="ECO:0000313" key="2">
    <source>
        <dbReference type="Proteomes" id="UP000814128"/>
    </source>
</evidence>
<reference evidence="1" key="2">
    <citation type="journal article" date="2022" name="New Phytol.">
        <title>Evolutionary transition to the ectomycorrhizal habit in the genomes of a hyperdiverse lineage of mushroom-forming fungi.</title>
        <authorList>
            <person name="Looney B."/>
            <person name="Miyauchi S."/>
            <person name="Morin E."/>
            <person name="Drula E."/>
            <person name="Courty P.E."/>
            <person name="Kohler A."/>
            <person name="Kuo A."/>
            <person name="LaButti K."/>
            <person name="Pangilinan J."/>
            <person name="Lipzen A."/>
            <person name="Riley R."/>
            <person name="Andreopoulos W."/>
            <person name="He G."/>
            <person name="Johnson J."/>
            <person name="Nolan M."/>
            <person name="Tritt A."/>
            <person name="Barry K.W."/>
            <person name="Grigoriev I.V."/>
            <person name="Nagy L.G."/>
            <person name="Hibbett D."/>
            <person name="Henrissat B."/>
            <person name="Matheny P.B."/>
            <person name="Labbe J."/>
            <person name="Martin F.M."/>
        </authorList>
    </citation>
    <scope>NUCLEOTIDE SEQUENCE</scope>
    <source>
        <strain evidence="1">EC-137</strain>
    </source>
</reference>
<reference evidence="1" key="1">
    <citation type="submission" date="2021-02" db="EMBL/GenBank/DDBJ databases">
        <authorList>
            <consortium name="DOE Joint Genome Institute"/>
            <person name="Ahrendt S."/>
            <person name="Looney B.P."/>
            <person name="Miyauchi S."/>
            <person name="Morin E."/>
            <person name="Drula E."/>
            <person name="Courty P.E."/>
            <person name="Chicoki N."/>
            <person name="Fauchery L."/>
            <person name="Kohler A."/>
            <person name="Kuo A."/>
            <person name="Labutti K."/>
            <person name="Pangilinan J."/>
            <person name="Lipzen A."/>
            <person name="Riley R."/>
            <person name="Andreopoulos W."/>
            <person name="He G."/>
            <person name="Johnson J."/>
            <person name="Barry K.W."/>
            <person name="Grigoriev I.V."/>
            <person name="Nagy L."/>
            <person name="Hibbett D."/>
            <person name="Henrissat B."/>
            <person name="Matheny P.B."/>
            <person name="Labbe J."/>
            <person name="Martin F."/>
        </authorList>
    </citation>
    <scope>NUCLEOTIDE SEQUENCE</scope>
    <source>
        <strain evidence="1">EC-137</strain>
    </source>
</reference>
<proteinExistence type="predicted"/>
<sequence length="632" mass="67764">MTSPPTPSFPPSSEELSAFSNTIFDVIVVGGGTAGLTLAARLTENPNVAVGVIEAGRSHHGDPVNDIPRAGMAHGTTGNPDYDWAFQTVRQENAGRRNILVTRGKAGKALGGSSAVNFMAWDRASQPEYDAWVPFSSLDWSFNKLLPYFNRSETVSSAPNLLTATAEDITDPKFAGTDGPIQAGQYSHIFPISLTVAETSNKLCIETNAFPHAGKNTGLVSIPASVDNKTGKRSYAAQAYYYQQPHKANLKILTGAHLTKVLLEKTSADLLATGVEYSVSGKLYTARASKEVVLSAGAVQSPQILELSGTGNPTILEGYGIPVLNPLPSVGENLQEHCFSFAQWQLPTGTSTWGTLGLSTFRAFQQLMYVSRSDRTGTGLLASSDSIVAWIPARTLFTPARHASLLTLLDAEIAAASAGSLMRAQLEKQRELFEDDGVAAAEVIQWSMGLMGQPGESYISILGGIMHPTSRASVHIASRDPLAHPDLDLGFLSTKFDQEQTVEVMKYVFALGSAEPFKSSIVARTLPPVDLPTDADILAMFTVAARRQNGGHVLGTAAMAPRSLGGVVDASLRVYGTRNLRVVDASIMPLQLSAHIQATVYALAEKVRHRPSSESLCWGRLLTNRLGRRRQM</sequence>
<evidence type="ECO:0000313" key="1">
    <source>
        <dbReference type="EMBL" id="KAI0030054.1"/>
    </source>
</evidence>
<keyword evidence="2" id="KW-1185">Reference proteome</keyword>
<protein>
    <submittedName>
        <fullName evidence="1">Alcohol oxidase</fullName>
    </submittedName>
</protein>
<gene>
    <name evidence="1" type="ORF">K488DRAFT_55063</name>
</gene>